<name>K1TLI7_9ZZZZ</name>
<evidence type="ECO:0000313" key="1">
    <source>
        <dbReference type="EMBL" id="EKC64953.1"/>
    </source>
</evidence>
<protein>
    <submittedName>
        <fullName evidence="2">Uncharacterized protein</fullName>
    </submittedName>
</protein>
<accession>K1TLI7</accession>
<dbReference type="AlphaFoldDB" id="K1TLI7"/>
<proteinExistence type="predicted"/>
<dbReference type="EMBL" id="AJWY01007114">
    <property type="protein sequence ID" value="EKC64953.1"/>
    <property type="molecule type" value="Genomic_DNA"/>
</dbReference>
<organism evidence="2">
    <name type="scientific">human gut metagenome</name>
    <dbReference type="NCBI Taxonomy" id="408170"/>
    <lineage>
        <taxon>unclassified sequences</taxon>
        <taxon>metagenomes</taxon>
        <taxon>organismal metagenomes</taxon>
    </lineage>
</organism>
<sequence length="201" mass="21626">MTTGLRASTFENLQLNAGMFLANFDYSTATDAATLGALLKTEREKTSGSALIGATRGGGTFVCTPNTRSIEADGKREEWKGSSVNDGWTIKLTTTLLEINADNLKRSFGTADVTDTEKKHTIKIRTDIKDADYIESLVWVGDTSKGYVLIAIKNALNTAGATLTWTDKGEGTIPVEFTAHQDGLETDGYAPCEVIFFDPAA</sequence>
<evidence type="ECO:0000313" key="2">
    <source>
        <dbReference type="EMBL" id="EKC68464.1"/>
    </source>
</evidence>
<reference evidence="2" key="1">
    <citation type="journal article" date="2013" name="Environ. Microbiol.">
        <title>Microbiota from the distal guts of lean and obese adolescents exhibit partial functional redundancy besides clear differences in community structure.</title>
        <authorList>
            <person name="Ferrer M."/>
            <person name="Ruiz A."/>
            <person name="Lanza F."/>
            <person name="Haange S.B."/>
            <person name="Oberbach A."/>
            <person name="Till H."/>
            <person name="Bargiela R."/>
            <person name="Campoy C."/>
            <person name="Segura M.T."/>
            <person name="Richter M."/>
            <person name="von Bergen M."/>
            <person name="Seifert J."/>
            <person name="Suarez A."/>
        </authorList>
    </citation>
    <scope>NUCLEOTIDE SEQUENCE</scope>
</reference>
<dbReference type="EMBL" id="AJWZ01003354">
    <property type="protein sequence ID" value="EKC68464.1"/>
    <property type="molecule type" value="Genomic_DNA"/>
</dbReference>
<gene>
    <name evidence="1" type="ORF">LEA_10586</name>
    <name evidence="2" type="ORF">OBE_04921</name>
</gene>
<comment type="caution">
    <text evidence="2">The sequence shown here is derived from an EMBL/GenBank/DDBJ whole genome shotgun (WGS) entry which is preliminary data.</text>
</comment>